<keyword evidence="4" id="KW-0645">Protease</keyword>
<dbReference type="GO" id="GO:0006508">
    <property type="term" value="P:proteolysis"/>
    <property type="evidence" value="ECO:0007669"/>
    <property type="project" value="UniProtKB-KW"/>
</dbReference>
<dbReference type="STRING" id="1391653.AKJ08_0494"/>
<dbReference type="AlphaFoldDB" id="A0A0K1P9C2"/>
<keyword evidence="5" id="KW-1185">Reference proteome</keyword>
<dbReference type="InterPro" id="IPR052901">
    <property type="entry name" value="Bact_TGase-like"/>
</dbReference>
<evidence type="ECO:0000259" key="3">
    <source>
        <dbReference type="SMART" id="SM00460"/>
    </source>
</evidence>
<dbReference type="PANTHER" id="PTHR42736">
    <property type="entry name" value="PROTEIN-GLUTAMINE GAMMA-GLUTAMYLTRANSFERASE"/>
    <property type="match status" value="1"/>
</dbReference>
<organism evidence="4 5">
    <name type="scientific">Vulgatibacter incomptus</name>
    <dbReference type="NCBI Taxonomy" id="1391653"/>
    <lineage>
        <taxon>Bacteria</taxon>
        <taxon>Pseudomonadati</taxon>
        <taxon>Myxococcota</taxon>
        <taxon>Myxococcia</taxon>
        <taxon>Myxococcales</taxon>
        <taxon>Cystobacterineae</taxon>
        <taxon>Vulgatibacteraceae</taxon>
        <taxon>Vulgatibacter</taxon>
    </lineage>
</organism>
<keyword evidence="2" id="KW-0472">Membrane</keyword>
<dbReference type="Pfam" id="PF11992">
    <property type="entry name" value="TgpA_N"/>
    <property type="match status" value="1"/>
</dbReference>
<name>A0A0K1P9C2_9BACT</name>
<keyword evidence="2" id="KW-0812">Transmembrane</keyword>
<feature type="region of interest" description="Disordered" evidence="1">
    <location>
        <begin position="659"/>
        <end position="680"/>
    </location>
</feature>
<dbReference type="InterPro" id="IPR021878">
    <property type="entry name" value="TgpA_N"/>
</dbReference>
<dbReference type="Gene3D" id="3.10.620.30">
    <property type="match status" value="1"/>
</dbReference>
<dbReference type="InterPro" id="IPR002881">
    <property type="entry name" value="DUF58"/>
</dbReference>
<protein>
    <submittedName>
        <fullName evidence="4">Transglutaminase-like enzyme, putative cysteine protease</fullName>
    </submittedName>
</protein>
<dbReference type="KEGG" id="vin:AKJ08_0494"/>
<dbReference type="RefSeq" id="WP_050724603.1">
    <property type="nucleotide sequence ID" value="NZ_CP012332.1"/>
</dbReference>
<dbReference type="EMBL" id="CP012332">
    <property type="protein sequence ID" value="AKU90107.1"/>
    <property type="molecule type" value="Genomic_DNA"/>
</dbReference>
<dbReference type="Pfam" id="PF01882">
    <property type="entry name" value="DUF58"/>
    <property type="match status" value="1"/>
</dbReference>
<dbReference type="GO" id="GO:0008233">
    <property type="term" value="F:peptidase activity"/>
    <property type="evidence" value="ECO:0007669"/>
    <property type="project" value="UniProtKB-KW"/>
</dbReference>
<feature type="compositionally biased region" description="Basic and acidic residues" evidence="1">
    <location>
        <begin position="210"/>
        <end position="223"/>
    </location>
</feature>
<dbReference type="OrthoDB" id="9804872at2"/>
<feature type="transmembrane region" description="Helical" evidence="2">
    <location>
        <begin position="441"/>
        <end position="459"/>
    </location>
</feature>
<dbReference type="Pfam" id="PF01841">
    <property type="entry name" value="Transglut_core"/>
    <property type="match status" value="1"/>
</dbReference>
<feature type="transmembrane region" description="Helical" evidence="2">
    <location>
        <begin position="389"/>
        <end position="407"/>
    </location>
</feature>
<evidence type="ECO:0000256" key="2">
    <source>
        <dbReference type="SAM" id="Phobius"/>
    </source>
</evidence>
<evidence type="ECO:0000313" key="5">
    <source>
        <dbReference type="Proteomes" id="UP000055590"/>
    </source>
</evidence>
<evidence type="ECO:0000256" key="1">
    <source>
        <dbReference type="SAM" id="MobiDB-lite"/>
    </source>
</evidence>
<feature type="region of interest" description="Disordered" evidence="1">
    <location>
        <begin position="175"/>
        <end position="240"/>
    </location>
</feature>
<sequence length="1033" mass="110413">MLSWARLRATARLWWHLMRMQRVTRDGWFYVGFTVVVGAAAINTGNNLLHLVLGLQLSLIVLSALLSESALRGVAVERSLPRNGVAGEPFEVRLAVTNRKRRLASHALVISEVEGPAAGMRRFVSRIAPGGEARLSYRLMIPRRGDAELGAIRITTRFPFGLFEKSRELRLPQALPIHPPGLRAPRASARTSSGAGELPEPRPGQGAEFHALRELRPGDDPRQVHWRSTARTGSPRVIERERERRRRVTLLVDTRGATRHEELDEAAESSLALARRHLRAGCEVGIAWPGGSVEPGLGAAHLQRLGDAAARLGPGSANAPAPRAHRGAQAVEVPIVLTRGVGREGPRIEDEPGRLAQAHKGPSLHVFQRASLLAASLAAFGSLAVSGELAGWAAAIFAGAAALGLVVREGGAERFRLGANVLALGTLGVLALQVFTGATSIIVAAPTFAVVLAASRLLGRKGPTDDALLLLAALLMLAGGAALTGELSYGLFFAAFSIAGTVALCLTLLRREVEAVDGAGASRRRGTVSGALIGALGALSLAVLGGSALVFVLFPRVSAGLVRHGAGHARVGGGADRIELGGVGVLKDDPTPAMRVRFPEGAPAGEVYWRTTTFQRWDGRGWSRGGSSRQPVAGGGGLYLLGQARRASVQAEVELLASEPGLPTPGEPLEVRFPTDPRRPAPLLLEGVDGTLEVAGGMESRYTIRAALPGGRAAGRSRAIGARDERELAAYLEVPSALDPRIVALAGSFDEGDPRELADSIVSRLGEELRYTRELPGETRDPLANFLFERKQGHCEYFASALAILLRLKGVPARVATGYYGASRVDGSDYWIVRQGDAHAWTEAWIADAGWVRFDATPATDRSGTADGVVARLWELVDRLRYRWGSWVLDFDRGSQRELAESVAEALAARQGAGRSLTPAARFGVVALCLGLAAWLLFRFRQRMREPGVEIPSAHHREALRLVRAVKRELGRHGVRLHPSASGAEWVDAAARDFPEKHGAVEAAVAAYEAARFGNRALTRADATRLRRALRGR</sequence>
<feature type="transmembrane region" description="Helical" evidence="2">
    <location>
        <begin position="27"/>
        <end position="42"/>
    </location>
</feature>
<dbReference type="PANTHER" id="PTHR42736:SF1">
    <property type="entry name" value="PROTEIN-GLUTAMINE GAMMA-GLUTAMYLTRANSFERASE"/>
    <property type="match status" value="1"/>
</dbReference>
<dbReference type="SUPFAM" id="SSF54001">
    <property type="entry name" value="Cysteine proteinases"/>
    <property type="match status" value="1"/>
</dbReference>
<keyword evidence="2" id="KW-1133">Transmembrane helix</keyword>
<feature type="transmembrane region" description="Helical" evidence="2">
    <location>
        <begin position="530"/>
        <end position="554"/>
    </location>
</feature>
<gene>
    <name evidence="4" type="ORF">AKJ08_0494</name>
</gene>
<feature type="transmembrane region" description="Helical" evidence="2">
    <location>
        <begin position="419"/>
        <end position="435"/>
    </location>
</feature>
<dbReference type="SMART" id="SM00460">
    <property type="entry name" value="TGc"/>
    <property type="match status" value="1"/>
</dbReference>
<accession>A0A0K1P9C2</accession>
<feature type="compositionally biased region" description="Basic and acidic residues" evidence="1">
    <location>
        <begin position="669"/>
        <end position="679"/>
    </location>
</feature>
<dbReference type="InterPro" id="IPR025403">
    <property type="entry name" value="TgpA-like_C"/>
</dbReference>
<reference evidence="4 5" key="1">
    <citation type="submission" date="2015-08" db="EMBL/GenBank/DDBJ databases">
        <authorList>
            <person name="Babu N.S."/>
            <person name="Beckwith C.J."/>
            <person name="Beseler K.G."/>
            <person name="Brison A."/>
            <person name="Carone J.V."/>
            <person name="Caskin T.P."/>
            <person name="Diamond M."/>
            <person name="Durham M.E."/>
            <person name="Foxe J.M."/>
            <person name="Go M."/>
            <person name="Henderson B.A."/>
            <person name="Jones I.B."/>
            <person name="McGettigan J.A."/>
            <person name="Micheletti S.J."/>
            <person name="Nasrallah M.E."/>
            <person name="Ortiz D."/>
            <person name="Piller C.R."/>
            <person name="Privatt S.R."/>
            <person name="Schneider S.L."/>
            <person name="Sharp S."/>
            <person name="Smith T.C."/>
            <person name="Stanton J.D."/>
            <person name="Ullery H.E."/>
            <person name="Wilson R.J."/>
            <person name="Serrano M.G."/>
            <person name="Buck G."/>
            <person name="Lee V."/>
            <person name="Wang Y."/>
            <person name="Carvalho R."/>
            <person name="Voegtly L."/>
            <person name="Shi R."/>
            <person name="Duckworth R."/>
            <person name="Johnson A."/>
            <person name="Loviza R."/>
            <person name="Walstead R."/>
            <person name="Shah Z."/>
            <person name="Kiflezghi M."/>
            <person name="Wade K."/>
            <person name="Ball S.L."/>
            <person name="Bradley K.W."/>
            <person name="Asai D.J."/>
            <person name="Bowman C.A."/>
            <person name="Russell D.A."/>
            <person name="Pope W.H."/>
            <person name="Jacobs-Sera D."/>
            <person name="Hendrix R.W."/>
            <person name="Hatfull G.F."/>
        </authorList>
    </citation>
    <scope>NUCLEOTIDE SEQUENCE [LARGE SCALE GENOMIC DNA]</scope>
    <source>
        <strain evidence="4 5">DSM 27710</strain>
    </source>
</reference>
<feature type="transmembrane region" description="Helical" evidence="2">
    <location>
        <begin position="489"/>
        <end position="509"/>
    </location>
</feature>
<dbReference type="InterPro" id="IPR038765">
    <property type="entry name" value="Papain-like_cys_pep_sf"/>
</dbReference>
<feature type="transmembrane region" description="Helical" evidence="2">
    <location>
        <begin position="920"/>
        <end position="938"/>
    </location>
</feature>
<dbReference type="Pfam" id="PF13559">
    <property type="entry name" value="DUF4129"/>
    <property type="match status" value="1"/>
</dbReference>
<keyword evidence="4" id="KW-0378">Hydrolase</keyword>
<dbReference type="InterPro" id="IPR002931">
    <property type="entry name" value="Transglutaminase-like"/>
</dbReference>
<evidence type="ECO:0000313" key="4">
    <source>
        <dbReference type="EMBL" id="AKU90107.1"/>
    </source>
</evidence>
<feature type="transmembrane region" description="Helical" evidence="2">
    <location>
        <begin position="466"/>
        <end position="483"/>
    </location>
</feature>
<dbReference type="Proteomes" id="UP000055590">
    <property type="component" value="Chromosome"/>
</dbReference>
<feature type="domain" description="Transglutaminase-like" evidence="3">
    <location>
        <begin position="787"/>
        <end position="858"/>
    </location>
</feature>
<proteinExistence type="predicted"/>